<gene>
    <name evidence="1" type="ORF">Tci_450739</name>
</gene>
<evidence type="ECO:0000313" key="1">
    <source>
        <dbReference type="EMBL" id="GEY78765.1"/>
    </source>
</evidence>
<dbReference type="EMBL" id="BKCJ010209714">
    <property type="protein sequence ID" value="GEY78765.1"/>
    <property type="molecule type" value="Genomic_DNA"/>
</dbReference>
<accession>A0A699HU63</accession>
<sequence>MGYERWIWVFCWVRIHQGGKSLSSLAANVKNFDGKLLGKVRKPMKARCCIFFKEPGANQANPDGITIMNIKDNCDVINAANTDSGMGRFMDVHHIGLNANMANVVDRTTRCVNKKVGVDGCCKGVNTRHDDTGMGYSKSVKAKDGLCTNMAGVMVEIEQPGTTCRMVLGSYELVTHGHIMNEGGNVCLGMSKLGSSASYLGSIPTGLVDKSPDSTCADICCTKSMDNVVFAYSC</sequence>
<reference evidence="1" key="1">
    <citation type="journal article" date="2019" name="Sci. Rep.">
        <title>Draft genome of Tanacetum cinerariifolium, the natural source of mosquito coil.</title>
        <authorList>
            <person name="Yamashiro T."/>
            <person name="Shiraishi A."/>
            <person name="Satake H."/>
            <person name="Nakayama K."/>
        </authorList>
    </citation>
    <scope>NUCLEOTIDE SEQUENCE</scope>
</reference>
<protein>
    <submittedName>
        <fullName evidence="1">Uncharacterized protein</fullName>
    </submittedName>
</protein>
<organism evidence="1">
    <name type="scientific">Tanacetum cinerariifolium</name>
    <name type="common">Dalmatian daisy</name>
    <name type="synonym">Chrysanthemum cinerariifolium</name>
    <dbReference type="NCBI Taxonomy" id="118510"/>
    <lineage>
        <taxon>Eukaryota</taxon>
        <taxon>Viridiplantae</taxon>
        <taxon>Streptophyta</taxon>
        <taxon>Embryophyta</taxon>
        <taxon>Tracheophyta</taxon>
        <taxon>Spermatophyta</taxon>
        <taxon>Magnoliopsida</taxon>
        <taxon>eudicotyledons</taxon>
        <taxon>Gunneridae</taxon>
        <taxon>Pentapetalae</taxon>
        <taxon>asterids</taxon>
        <taxon>campanulids</taxon>
        <taxon>Asterales</taxon>
        <taxon>Asteraceae</taxon>
        <taxon>Asteroideae</taxon>
        <taxon>Anthemideae</taxon>
        <taxon>Anthemidinae</taxon>
        <taxon>Tanacetum</taxon>
    </lineage>
</organism>
<name>A0A699HU63_TANCI</name>
<proteinExistence type="predicted"/>
<comment type="caution">
    <text evidence="1">The sequence shown here is derived from an EMBL/GenBank/DDBJ whole genome shotgun (WGS) entry which is preliminary data.</text>
</comment>
<dbReference type="AlphaFoldDB" id="A0A699HU63"/>